<reference evidence="2" key="1">
    <citation type="submission" date="2024-02" db="UniProtKB">
        <authorList>
            <consortium name="WormBaseParasite"/>
        </authorList>
    </citation>
    <scope>IDENTIFICATION</scope>
</reference>
<organism evidence="1 2">
    <name type="scientific">Mesorhabditis belari</name>
    <dbReference type="NCBI Taxonomy" id="2138241"/>
    <lineage>
        <taxon>Eukaryota</taxon>
        <taxon>Metazoa</taxon>
        <taxon>Ecdysozoa</taxon>
        <taxon>Nematoda</taxon>
        <taxon>Chromadorea</taxon>
        <taxon>Rhabditida</taxon>
        <taxon>Rhabditina</taxon>
        <taxon>Rhabditomorpha</taxon>
        <taxon>Rhabditoidea</taxon>
        <taxon>Rhabditidae</taxon>
        <taxon>Mesorhabditinae</taxon>
        <taxon>Mesorhabditis</taxon>
    </lineage>
</organism>
<proteinExistence type="predicted"/>
<dbReference type="WBParaSite" id="MBELARI_LOCUS8803">
    <property type="protein sequence ID" value="MBELARI_LOCUS8803"/>
    <property type="gene ID" value="MBELARI_LOCUS8803"/>
</dbReference>
<dbReference type="Proteomes" id="UP000887575">
    <property type="component" value="Unassembled WGS sequence"/>
</dbReference>
<dbReference type="AlphaFoldDB" id="A0AAF3FNP0"/>
<protein>
    <submittedName>
        <fullName evidence="2">Uncharacterized protein</fullName>
    </submittedName>
</protein>
<sequence>MVLRLMPTGLALFEGMVVNEQILKLPLLTIRDEHRKWRMPTSGILAPQEYSLGFVDLNIFTWSMSKMHIRTSWGALIVAAQCRVFIGHADLPEQPENTGILTDSSTGR</sequence>
<evidence type="ECO:0000313" key="2">
    <source>
        <dbReference type="WBParaSite" id="MBELARI_LOCUS8803"/>
    </source>
</evidence>
<keyword evidence="1" id="KW-1185">Reference proteome</keyword>
<name>A0AAF3FNP0_9BILA</name>
<accession>A0AAF3FNP0</accession>
<evidence type="ECO:0000313" key="1">
    <source>
        <dbReference type="Proteomes" id="UP000887575"/>
    </source>
</evidence>